<dbReference type="Proteomes" id="UP001207930">
    <property type="component" value="Unassembled WGS sequence"/>
</dbReference>
<name>A0ABT3FQ98_9BACT</name>
<gene>
    <name evidence="2" type="ORF">OKA04_12860</name>
</gene>
<dbReference type="RefSeq" id="WP_264501576.1">
    <property type="nucleotide sequence ID" value="NZ_JAPDDS010000006.1"/>
</dbReference>
<comment type="caution">
    <text evidence="2">The sequence shown here is derived from an EMBL/GenBank/DDBJ whole genome shotgun (WGS) entry which is preliminary data.</text>
</comment>
<dbReference type="EMBL" id="JAPDDS010000006">
    <property type="protein sequence ID" value="MCW1885622.1"/>
    <property type="molecule type" value="Genomic_DNA"/>
</dbReference>
<evidence type="ECO:0000313" key="3">
    <source>
        <dbReference type="Proteomes" id="UP001207930"/>
    </source>
</evidence>
<accession>A0ABT3FQ98</accession>
<sequence length="281" mass="32412">MIDTPTFFEEALRFLLEKNPHPEEWDAADWAAERPAVRVRSFFASRVESARFLDRAQGLIFDYLAKVRDEVMTPDGEHTTALRVGGREDFVMLMRRFMIEEGMAREEEFKGVVQGDVEDIRSVSRLRLIFDTNVRQAYGYGQWRQGMKPVVRRSFPAARFVRVRGVLEPRKRHLAHEGEVRLKTDVDWWAKYQNDPKIGGFGVPWGPYGFHSGMGQEDVSREEATKLGLFNRQPQDNQPETRPVEQPEKPLPGLNEGLQASVRGMDPEVRRRLLEELRGGA</sequence>
<organism evidence="2 3">
    <name type="scientific">Luteolibacter flavescens</name>
    <dbReference type="NCBI Taxonomy" id="1859460"/>
    <lineage>
        <taxon>Bacteria</taxon>
        <taxon>Pseudomonadati</taxon>
        <taxon>Verrucomicrobiota</taxon>
        <taxon>Verrucomicrobiia</taxon>
        <taxon>Verrucomicrobiales</taxon>
        <taxon>Verrucomicrobiaceae</taxon>
        <taxon>Luteolibacter</taxon>
    </lineage>
</organism>
<evidence type="ECO:0000256" key="1">
    <source>
        <dbReference type="SAM" id="MobiDB-lite"/>
    </source>
</evidence>
<proteinExistence type="predicted"/>
<reference evidence="2 3" key="1">
    <citation type="submission" date="2022-10" db="EMBL/GenBank/DDBJ databases">
        <title>Luteolibacter flavescens strain MCCC 1K03193, whole genome shotgun sequencing project.</title>
        <authorList>
            <person name="Zhao G."/>
            <person name="Shen L."/>
        </authorList>
    </citation>
    <scope>NUCLEOTIDE SEQUENCE [LARGE SCALE GENOMIC DNA]</scope>
    <source>
        <strain evidence="2 3">MCCC 1K03193</strain>
    </source>
</reference>
<keyword evidence="3" id="KW-1185">Reference proteome</keyword>
<evidence type="ECO:0000313" key="2">
    <source>
        <dbReference type="EMBL" id="MCW1885622.1"/>
    </source>
</evidence>
<feature type="region of interest" description="Disordered" evidence="1">
    <location>
        <begin position="231"/>
        <end position="268"/>
    </location>
</feature>
<protein>
    <submittedName>
        <fullName evidence="2">Uncharacterized protein</fullName>
    </submittedName>
</protein>